<dbReference type="InterPro" id="IPR012910">
    <property type="entry name" value="Plug_dom"/>
</dbReference>
<accession>I4VTU8</accession>
<protein>
    <submittedName>
        <fullName evidence="3">TonB-dependent receptor</fullName>
    </submittedName>
</protein>
<feature type="compositionally biased region" description="Low complexity" evidence="1">
    <location>
        <begin position="68"/>
        <end position="87"/>
    </location>
</feature>
<dbReference type="NCBIfam" id="TIGR01782">
    <property type="entry name" value="TonB-Xanth-Caul"/>
    <property type="match status" value="1"/>
</dbReference>
<comment type="caution">
    <text evidence="3">The sequence shown here is derived from an EMBL/GenBank/DDBJ whole genome shotgun (WGS) entry which is preliminary data.</text>
</comment>
<dbReference type="eggNOG" id="COG1629">
    <property type="taxonomic scope" value="Bacteria"/>
</dbReference>
<gene>
    <name evidence="3" type="ORF">UU9_05154</name>
</gene>
<dbReference type="PANTHER" id="PTHR40980">
    <property type="entry name" value="PLUG DOMAIN-CONTAINING PROTEIN"/>
    <property type="match status" value="1"/>
</dbReference>
<proteinExistence type="predicted"/>
<evidence type="ECO:0000313" key="3">
    <source>
        <dbReference type="EMBL" id="EIL90639.1"/>
    </source>
</evidence>
<dbReference type="InterPro" id="IPR010104">
    <property type="entry name" value="TonB_rcpt_bac"/>
</dbReference>
<evidence type="ECO:0000259" key="2">
    <source>
        <dbReference type="Pfam" id="PF07715"/>
    </source>
</evidence>
<dbReference type="SUPFAM" id="SSF56935">
    <property type="entry name" value="Porins"/>
    <property type="match status" value="1"/>
</dbReference>
<dbReference type="STRING" id="1163408.UU9_05154"/>
<name>I4VTU8_9GAMM</name>
<dbReference type="Gene3D" id="2.170.130.10">
    <property type="entry name" value="TonB-dependent receptor, plug domain"/>
    <property type="match status" value="1"/>
</dbReference>
<dbReference type="EMBL" id="AJXU01000027">
    <property type="protein sequence ID" value="EIL90639.1"/>
    <property type="molecule type" value="Genomic_DNA"/>
</dbReference>
<keyword evidence="3" id="KW-0675">Receptor</keyword>
<dbReference type="PATRIC" id="fig|1163408.3.peg.1057"/>
<evidence type="ECO:0000256" key="1">
    <source>
        <dbReference type="SAM" id="MobiDB-lite"/>
    </source>
</evidence>
<sequence>MRDAKPCATGAARQVCLTPLTRSTTKKGAIMKSRCALQGSLAHARFRPLAVACAAALLAITGMESASAQTTSSTPPTASTGTSTPAPQKAGDAKTGDTGTASGKPVKKPAKAVTDLSQVVVTGISGSIASSMKTKEDSNNIVEAISAEDIGKLPDVSIADSLARVPGLATQRADGQANAISIRGLSPDFAGTTLDGREQATVGENRGVEYDQYPAELINGVTIYKTPDASLVGQGLSGTVDLHTINPLDLSKRTFVFNLRGAHNSNGSMNPGTGTGTSGHRASFSYVDQFFNHTLGIALGVSVVDQPIQERQYQAWWWSANNGSAGIDQNWGGPHTPGMPDNVVSQEGMQLRAQSQKQKRNGVMAVLEWAPNDVYYSKLDMYYSTFSKRRYTNGAQWSSSPYDHVSYDNVQTSPGEPLPIVTSGTILGVAPILQNEYTREHDKLYSIGWNNKLFLGDWTLMADLSSSSARVKLHDAYLFSGLADGGFTTVGFNTPAAFGYPHFTPGVDLADPATMVFTDPGSPWSDPPGYGYNGRDEFDHQDDTIHAFRLQASHPLGWIFSDMDVGLAWSDRTKTKHADVYFAYLNGNGSTKDTYQPHLSAPVDPSMLYRPTSLGYGGIDGILNYDVLGALYGGQFYRVRKNGQGDWSRNYTVEEKVPLAYVKFNLDTHLGSVPLRGNVGVQFVRTKQSSRALQTNGDALVGNISDGASYNNVLPSLNLVAEIGERQYLRLGLAKSMARGRIDDEKVATSASVSQITNGPGAGQVLWSGRGGNPQLRPYVAVGTDLSWEKYFGKASYVAAAVFHKNLLNYIYNQTVLDYDFSHYTNDTPTLVPTSNTGSFTTPQNGTGGKMDGLELSGALEGGLLTSALEGFGAQANFSLTNSSIPLSSISSVPGGPKTLPGLSRKVANLALFYERYGFSIRVAERYRSSFTGEAVALFDQLGYTKIQANRQTDLQLGYAFTDGSLNGLSLLLQVTNLTNSADSTVQVATLANNAPLTRPLEYDTWGRTILFGINYKL</sequence>
<evidence type="ECO:0000313" key="4">
    <source>
        <dbReference type="Proteomes" id="UP000004210"/>
    </source>
</evidence>
<dbReference type="AlphaFoldDB" id="I4VTU8"/>
<dbReference type="Proteomes" id="UP000004210">
    <property type="component" value="Unassembled WGS sequence"/>
</dbReference>
<keyword evidence="4" id="KW-1185">Reference proteome</keyword>
<dbReference type="eggNOG" id="COG4772">
    <property type="taxonomic scope" value="Bacteria"/>
</dbReference>
<dbReference type="Pfam" id="PF07715">
    <property type="entry name" value="Plug"/>
    <property type="match status" value="1"/>
</dbReference>
<organism evidence="3 4">
    <name type="scientific">Rhodanobacter fulvus Jip2</name>
    <dbReference type="NCBI Taxonomy" id="1163408"/>
    <lineage>
        <taxon>Bacteria</taxon>
        <taxon>Pseudomonadati</taxon>
        <taxon>Pseudomonadota</taxon>
        <taxon>Gammaproteobacteria</taxon>
        <taxon>Lysobacterales</taxon>
        <taxon>Rhodanobacteraceae</taxon>
        <taxon>Rhodanobacter</taxon>
    </lineage>
</organism>
<reference evidence="3 4" key="1">
    <citation type="journal article" date="2012" name="J. Bacteriol.">
        <title>Genome sequences for six rhodanobacter strains, isolated from soils and the terrestrial subsurface, with variable denitrification capabilities.</title>
        <authorList>
            <person name="Kostka J.E."/>
            <person name="Green S.J."/>
            <person name="Rishishwar L."/>
            <person name="Prakash O."/>
            <person name="Katz L.S."/>
            <person name="Marino-Ramirez L."/>
            <person name="Jordan I.K."/>
            <person name="Munk C."/>
            <person name="Ivanova N."/>
            <person name="Mikhailova N."/>
            <person name="Watson D.B."/>
            <person name="Brown S.D."/>
            <person name="Palumbo A.V."/>
            <person name="Brooks S.C."/>
        </authorList>
    </citation>
    <scope>NUCLEOTIDE SEQUENCE [LARGE SCALE GENOMIC DNA]</scope>
    <source>
        <strain evidence="4">Jip2T</strain>
    </source>
</reference>
<feature type="domain" description="TonB-dependent receptor plug" evidence="2">
    <location>
        <begin position="135"/>
        <end position="238"/>
    </location>
</feature>
<dbReference type="PANTHER" id="PTHR40980:SF3">
    <property type="entry name" value="TONB-DEPENDENT RECEPTOR-LIKE BETA-BARREL DOMAIN-CONTAINING PROTEIN"/>
    <property type="match status" value="1"/>
</dbReference>
<feature type="region of interest" description="Disordered" evidence="1">
    <location>
        <begin position="68"/>
        <end position="109"/>
    </location>
</feature>
<dbReference type="InterPro" id="IPR037066">
    <property type="entry name" value="Plug_dom_sf"/>
</dbReference>